<name>Q4SQG1_TETNG</name>
<dbReference type="EMBL" id="CAAE01014533">
    <property type="protein sequence ID" value="CAF97121.1"/>
    <property type="molecule type" value="Genomic_DNA"/>
</dbReference>
<reference evidence="1" key="1">
    <citation type="journal article" date="2004" name="Nature">
        <title>Genome duplication in the teleost fish Tetraodon nigroviridis reveals the early vertebrate proto-karyotype.</title>
        <authorList>
            <person name="Jaillon O."/>
            <person name="Aury J.-M."/>
            <person name="Brunet F."/>
            <person name="Petit J.-L."/>
            <person name="Stange-Thomann N."/>
            <person name="Mauceli E."/>
            <person name="Bouneau L."/>
            <person name="Fischer C."/>
            <person name="Ozouf-Costaz C."/>
            <person name="Bernot A."/>
            <person name="Nicaud S."/>
            <person name="Jaffe D."/>
            <person name="Fisher S."/>
            <person name="Lutfalla G."/>
            <person name="Dossat C."/>
            <person name="Segurens B."/>
            <person name="Dasilva C."/>
            <person name="Salanoubat M."/>
            <person name="Levy M."/>
            <person name="Boudet N."/>
            <person name="Castellano S."/>
            <person name="Anthouard V."/>
            <person name="Jubin C."/>
            <person name="Castelli V."/>
            <person name="Katinka M."/>
            <person name="Vacherie B."/>
            <person name="Biemont C."/>
            <person name="Skalli Z."/>
            <person name="Cattolico L."/>
            <person name="Poulain J."/>
            <person name="De Berardinis V."/>
            <person name="Cruaud C."/>
            <person name="Duprat S."/>
            <person name="Brottier P."/>
            <person name="Coutanceau J.-P."/>
            <person name="Gouzy J."/>
            <person name="Parra G."/>
            <person name="Lardier G."/>
            <person name="Chapple C."/>
            <person name="McKernan K.J."/>
            <person name="McEwan P."/>
            <person name="Bosak S."/>
            <person name="Kellis M."/>
            <person name="Volff J.-N."/>
            <person name="Guigo R."/>
            <person name="Zody M.C."/>
            <person name="Mesirov J."/>
            <person name="Lindblad-Toh K."/>
            <person name="Birren B."/>
            <person name="Nusbaum C."/>
            <person name="Kahn D."/>
            <person name="Robinson-Rechavi M."/>
            <person name="Laudet V."/>
            <person name="Schachter V."/>
            <person name="Quetier F."/>
            <person name="Saurin W."/>
            <person name="Scarpelli C."/>
            <person name="Wincker P."/>
            <person name="Lander E.S."/>
            <person name="Weissenbach J."/>
            <person name="Roest Crollius H."/>
        </authorList>
    </citation>
    <scope>NUCLEOTIDE SEQUENCE [LARGE SCALE GENOMIC DNA]</scope>
</reference>
<proteinExistence type="predicted"/>
<dbReference type="KEGG" id="tng:GSTEN00014383G001"/>
<accession>Q4SQG1</accession>
<organism evidence="1">
    <name type="scientific">Tetraodon nigroviridis</name>
    <name type="common">Spotted green pufferfish</name>
    <name type="synonym">Chelonodon nigroviridis</name>
    <dbReference type="NCBI Taxonomy" id="99883"/>
    <lineage>
        <taxon>Eukaryota</taxon>
        <taxon>Metazoa</taxon>
        <taxon>Chordata</taxon>
        <taxon>Craniata</taxon>
        <taxon>Vertebrata</taxon>
        <taxon>Euteleostomi</taxon>
        <taxon>Actinopterygii</taxon>
        <taxon>Neopterygii</taxon>
        <taxon>Teleostei</taxon>
        <taxon>Neoteleostei</taxon>
        <taxon>Acanthomorphata</taxon>
        <taxon>Eupercaria</taxon>
        <taxon>Tetraodontiformes</taxon>
        <taxon>Tetradontoidea</taxon>
        <taxon>Tetraodontidae</taxon>
        <taxon>Tetraodon</taxon>
    </lineage>
</organism>
<evidence type="ECO:0000313" key="1">
    <source>
        <dbReference type="EMBL" id="CAF97121.1"/>
    </source>
</evidence>
<reference evidence="1" key="2">
    <citation type="submission" date="2004-02" db="EMBL/GenBank/DDBJ databases">
        <authorList>
            <consortium name="Genoscope"/>
            <consortium name="Whitehead Institute Centre for Genome Research"/>
        </authorList>
    </citation>
    <scope>NUCLEOTIDE SEQUENCE</scope>
</reference>
<feature type="non-terminal residue" evidence="1">
    <location>
        <position position="1"/>
    </location>
</feature>
<dbReference type="OrthoDB" id="444809at2759"/>
<sequence>ESKFSTVDILRKRLHEKIEESRGQVCSVEQRADFPFVR</sequence>
<dbReference type="AlphaFoldDB" id="Q4SQG1"/>
<comment type="caution">
    <text evidence="1">The sequence shown here is derived from an EMBL/GenBank/DDBJ whole genome shotgun (WGS) entry which is preliminary data.</text>
</comment>
<protein>
    <submittedName>
        <fullName evidence="1">(spotted green pufferfish) hypothetical protein</fullName>
    </submittedName>
</protein>
<gene>
    <name evidence="1" type="ORF">GSTENG00014383001</name>
</gene>